<dbReference type="HOGENOM" id="CLU_021095_1_1_5"/>
<dbReference type="EMBL" id="HG938353">
    <property type="protein sequence ID" value="CDN48250.1"/>
    <property type="molecule type" value="Genomic_DNA"/>
</dbReference>
<dbReference type="PANTHER" id="PTHR30408:SF12">
    <property type="entry name" value="TYPE I RESTRICTION ENZYME MJAVIII SPECIFICITY SUBUNIT"/>
    <property type="match status" value="1"/>
</dbReference>
<reference evidence="4" key="1">
    <citation type="journal article" date="2014" name="BMC Genomics">
        <title>Genome sequencing of two Neorhizobium galegae strains reveals a noeT gene responsible for the unusual acetylation of the nodulation factors.</title>
        <authorList>
            <person name="Osterman J."/>
            <person name="Marsh J."/>
            <person name="Laine P.K."/>
            <person name="Zeng Z."/>
            <person name="Alatalo E."/>
            <person name="Sullivan J.T."/>
            <person name="Young J.P."/>
            <person name="Thomas-Oates J."/>
            <person name="Paulin L."/>
            <person name="Lindstrom K."/>
        </authorList>
    </citation>
    <scope>NUCLEOTIDE SEQUENCE [LARGE SCALE GENOMIC DNA]</scope>
    <source>
        <strain evidence="4">HAMBI 540</strain>
    </source>
</reference>
<keyword evidence="1" id="KW-0680">Restriction system</keyword>
<evidence type="ECO:0000313" key="3">
    <source>
        <dbReference type="EMBL" id="CDN48250.1"/>
    </source>
</evidence>
<name>A0A068ST29_NEOGA</name>
<evidence type="ECO:0000256" key="1">
    <source>
        <dbReference type="ARBA" id="ARBA00022747"/>
    </source>
</evidence>
<dbReference type="PANTHER" id="PTHR30408">
    <property type="entry name" value="TYPE-1 RESTRICTION ENZYME ECOKI SPECIFICITY PROTEIN"/>
    <property type="match status" value="1"/>
</dbReference>
<proteinExistence type="predicted"/>
<dbReference type="InterPro" id="IPR052021">
    <property type="entry name" value="Type-I_RS_S_subunit"/>
</dbReference>
<dbReference type="SUPFAM" id="SSF116734">
    <property type="entry name" value="DNA methylase specificity domain"/>
    <property type="match status" value="2"/>
</dbReference>
<sequence length="432" mass="48536">MITLQERVHGTTPPTDWRLNKLHNLFRVRKGTKNTGMRENNLLSLSYGRIIRKDIDSAEGLLPESFETYQIVEPGNIVMRLTDLQNDKRSLRQGLVMQRGIITSAYDALEVDKDSDPRFWAYALLALDLAKYYYSLGGGVRQSVKFSDFPNEWLATPDAQTQKSIADFLDRETARIDQLIEKKQRLVVLVDEKRAVETDKMLFGRVDEGLMQASKLKFLAKTISKGTTPSTLGAEMASEGVRFLRAENIWFGIVTDSPQHFISDETHQIMARSALEENDVLVVIAGATTGKSAVIRKVQIPANTNQAISFIRLWKPYLAPIVSVAIQTRRVQQEIRLTSVQSAQPNLAMEDLGNLTVPAPEKNEAIKIISELELSDKKYRTLTDRVSNSINRLRELRSGLITAAVTGQVDVATWGQKGRADRCLDQIEEAFA</sequence>
<protein>
    <submittedName>
        <fullName evidence="3">Type I restriction modification DNA specificity domain protein</fullName>
    </submittedName>
</protein>
<keyword evidence="2" id="KW-0238">DNA-binding</keyword>
<dbReference type="AlphaFoldDB" id="A0A068ST29"/>
<evidence type="ECO:0000256" key="2">
    <source>
        <dbReference type="ARBA" id="ARBA00023125"/>
    </source>
</evidence>
<dbReference type="Gene3D" id="3.90.220.20">
    <property type="entry name" value="DNA methylase specificity domains"/>
    <property type="match status" value="2"/>
</dbReference>
<accession>A0A068ST29</accession>
<dbReference type="InterPro" id="IPR044946">
    <property type="entry name" value="Restrct_endonuc_typeI_TRD_sf"/>
</dbReference>
<dbReference type="eggNOG" id="COG0732">
    <property type="taxonomic scope" value="Bacteria"/>
</dbReference>
<evidence type="ECO:0000313" key="4">
    <source>
        <dbReference type="Proteomes" id="UP000028181"/>
    </source>
</evidence>
<dbReference type="GO" id="GO:0009307">
    <property type="term" value="P:DNA restriction-modification system"/>
    <property type="evidence" value="ECO:0007669"/>
    <property type="project" value="UniProtKB-KW"/>
</dbReference>
<dbReference type="Proteomes" id="UP000028181">
    <property type="component" value="Chromosome I"/>
</dbReference>
<dbReference type="KEGG" id="ngg:RG540_CH20810"/>
<dbReference type="REBASE" id="88670">
    <property type="entry name" value="S.Rga540ORF20800P"/>
</dbReference>
<dbReference type="GO" id="GO:0003677">
    <property type="term" value="F:DNA binding"/>
    <property type="evidence" value="ECO:0007669"/>
    <property type="project" value="UniProtKB-KW"/>
</dbReference>
<organism evidence="3 4">
    <name type="scientific">Neorhizobium galegae bv. orientalis str. HAMBI 540</name>
    <dbReference type="NCBI Taxonomy" id="1028800"/>
    <lineage>
        <taxon>Bacteria</taxon>
        <taxon>Pseudomonadati</taxon>
        <taxon>Pseudomonadota</taxon>
        <taxon>Alphaproteobacteria</taxon>
        <taxon>Hyphomicrobiales</taxon>
        <taxon>Rhizobiaceae</taxon>
        <taxon>Rhizobium/Agrobacterium group</taxon>
        <taxon>Neorhizobium</taxon>
    </lineage>
</organism>
<dbReference type="PATRIC" id="fig|1028800.3.peg.2105"/>
<gene>
    <name evidence="3" type="ORF">RG540_CH20810</name>
</gene>
<keyword evidence="4" id="KW-1185">Reference proteome</keyword>